<organism evidence="2 3">
    <name type="scientific">Plasmodium ovale curtisi</name>
    <dbReference type="NCBI Taxonomy" id="864141"/>
    <lineage>
        <taxon>Eukaryota</taxon>
        <taxon>Sar</taxon>
        <taxon>Alveolata</taxon>
        <taxon>Apicomplexa</taxon>
        <taxon>Aconoidasida</taxon>
        <taxon>Haemosporida</taxon>
        <taxon>Plasmodiidae</taxon>
        <taxon>Plasmodium</taxon>
        <taxon>Plasmodium (Plasmodium)</taxon>
    </lineage>
</organism>
<reference evidence="2" key="2">
    <citation type="submission" date="2016-05" db="EMBL/GenBank/DDBJ databases">
        <authorList>
            <person name="Lavstsen T."/>
            <person name="Jespersen J.S."/>
        </authorList>
    </citation>
    <scope>NUCLEOTIDE SEQUENCE [LARGE SCALE GENOMIC DNA]</scope>
</reference>
<proteinExistence type="predicted"/>
<name>A0A1A8W7Q1_PLAOA</name>
<evidence type="ECO:0000313" key="2">
    <source>
        <dbReference type="EMBL" id="SBS87714.1"/>
    </source>
</evidence>
<sequence length="69" mass="8249">MLVLFVSPFFKRNLGCDTEIQFRESGFKSRCNSRIEQPIYQPLHCNEKKKKNKEARFDFSPKWGHKLLT</sequence>
<evidence type="ECO:0000313" key="1">
    <source>
        <dbReference type="EMBL" id="SBS82748.1"/>
    </source>
</evidence>
<dbReference type="Proteomes" id="UP000078560">
    <property type="component" value="Unassembled WGS sequence"/>
</dbReference>
<dbReference type="EMBL" id="FLQU01000223">
    <property type="protein sequence ID" value="SBS82748.1"/>
    <property type="molecule type" value="Genomic_DNA"/>
</dbReference>
<accession>A0A1A8W7Q1</accession>
<dbReference type="Proteomes" id="UP000078546">
    <property type="component" value="Unassembled WGS sequence"/>
</dbReference>
<protein>
    <submittedName>
        <fullName evidence="2">Uncharacterized protein</fullName>
    </submittedName>
</protein>
<evidence type="ECO:0000313" key="4">
    <source>
        <dbReference type="Proteomes" id="UP000078560"/>
    </source>
</evidence>
<dbReference type="AlphaFoldDB" id="A0A1A8W7Q1"/>
<gene>
    <name evidence="2" type="ORF">POVCU1_015130</name>
    <name evidence="1" type="ORF">POVCU2_0016870</name>
</gene>
<evidence type="ECO:0000313" key="3">
    <source>
        <dbReference type="Proteomes" id="UP000078546"/>
    </source>
</evidence>
<dbReference type="EMBL" id="FLQV01000280">
    <property type="protein sequence ID" value="SBS87714.1"/>
    <property type="molecule type" value="Genomic_DNA"/>
</dbReference>
<reference evidence="3 4" key="1">
    <citation type="submission" date="2016-05" db="EMBL/GenBank/DDBJ databases">
        <authorList>
            <person name="Naeem Raeece"/>
        </authorList>
    </citation>
    <scope>NUCLEOTIDE SEQUENCE [LARGE SCALE GENOMIC DNA]</scope>
</reference>